<dbReference type="AlphaFoldDB" id="A0A9P1C6I4"/>
<dbReference type="EMBL" id="CAMXCT020001032">
    <property type="protein sequence ID" value="CAL1139339.1"/>
    <property type="molecule type" value="Genomic_DNA"/>
</dbReference>
<comment type="caution">
    <text evidence="2">The sequence shown here is derived from an EMBL/GenBank/DDBJ whole genome shotgun (WGS) entry which is preliminary data.</text>
</comment>
<dbReference type="EMBL" id="CAMXCT030001032">
    <property type="protein sequence ID" value="CAL4773276.1"/>
    <property type="molecule type" value="Genomic_DNA"/>
</dbReference>
<sequence>MRVGSSPSSSAWGFLFLFAVMPSKRGTLATLCASLISMDISVVVGSIGTSRFSTSACKRAASGFFKEMTRGWTWPTLFASGRRLRLKHQNQVGQLLLRGYALGPTTRARGFWPQGHFLRMRLYYIILYIHTYIYIYNIYIYNIITLVN</sequence>
<reference evidence="2" key="1">
    <citation type="submission" date="2022-10" db="EMBL/GenBank/DDBJ databases">
        <authorList>
            <person name="Chen Y."/>
            <person name="Dougan E. K."/>
            <person name="Chan C."/>
            <person name="Rhodes N."/>
            <person name="Thang M."/>
        </authorList>
    </citation>
    <scope>NUCLEOTIDE SEQUENCE</scope>
</reference>
<evidence type="ECO:0000313" key="2">
    <source>
        <dbReference type="EMBL" id="CAI3985964.1"/>
    </source>
</evidence>
<organism evidence="2">
    <name type="scientific">Cladocopium goreaui</name>
    <dbReference type="NCBI Taxonomy" id="2562237"/>
    <lineage>
        <taxon>Eukaryota</taxon>
        <taxon>Sar</taxon>
        <taxon>Alveolata</taxon>
        <taxon>Dinophyceae</taxon>
        <taxon>Suessiales</taxon>
        <taxon>Symbiodiniaceae</taxon>
        <taxon>Cladocopium</taxon>
    </lineage>
</organism>
<evidence type="ECO:0000313" key="4">
    <source>
        <dbReference type="Proteomes" id="UP001152797"/>
    </source>
</evidence>
<dbReference type="EMBL" id="CAMXCT010001032">
    <property type="protein sequence ID" value="CAI3985964.1"/>
    <property type="molecule type" value="Genomic_DNA"/>
</dbReference>
<accession>A0A9P1C6I4</accession>
<feature type="transmembrane region" description="Helical" evidence="1">
    <location>
        <begin position="122"/>
        <end position="144"/>
    </location>
</feature>
<keyword evidence="1" id="KW-0472">Membrane</keyword>
<evidence type="ECO:0000256" key="1">
    <source>
        <dbReference type="SAM" id="Phobius"/>
    </source>
</evidence>
<keyword evidence="1" id="KW-0812">Transmembrane</keyword>
<protein>
    <submittedName>
        <fullName evidence="2">Uncharacterized protein</fullName>
    </submittedName>
</protein>
<name>A0A9P1C6I4_9DINO</name>
<proteinExistence type="predicted"/>
<reference evidence="3" key="2">
    <citation type="submission" date="2024-04" db="EMBL/GenBank/DDBJ databases">
        <authorList>
            <person name="Chen Y."/>
            <person name="Shah S."/>
            <person name="Dougan E. K."/>
            <person name="Thang M."/>
            <person name="Chan C."/>
        </authorList>
    </citation>
    <scope>NUCLEOTIDE SEQUENCE [LARGE SCALE GENOMIC DNA]</scope>
</reference>
<keyword evidence="1" id="KW-1133">Transmembrane helix</keyword>
<evidence type="ECO:0000313" key="3">
    <source>
        <dbReference type="EMBL" id="CAL1139339.1"/>
    </source>
</evidence>
<dbReference type="Proteomes" id="UP001152797">
    <property type="component" value="Unassembled WGS sequence"/>
</dbReference>
<keyword evidence="4" id="KW-1185">Reference proteome</keyword>
<gene>
    <name evidence="2" type="ORF">C1SCF055_LOCUS13350</name>
</gene>